<keyword evidence="3" id="KW-1185">Reference proteome</keyword>
<dbReference type="AlphaFoldDB" id="A0A2T0UES8"/>
<name>A0A2T0UES8_9ACTN</name>
<feature type="region of interest" description="Disordered" evidence="1">
    <location>
        <begin position="1"/>
        <end position="28"/>
    </location>
</feature>
<dbReference type="Proteomes" id="UP000238176">
    <property type="component" value="Unassembled WGS sequence"/>
</dbReference>
<dbReference type="EMBL" id="PVTJ01000009">
    <property type="protein sequence ID" value="PRY56451.1"/>
    <property type="molecule type" value="Genomic_DNA"/>
</dbReference>
<proteinExistence type="predicted"/>
<organism evidence="2 3">
    <name type="scientific">Glycomyces artemisiae</name>
    <dbReference type="NCBI Taxonomy" id="1076443"/>
    <lineage>
        <taxon>Bacteria</taxon>
        <taxon>Bacillati</taxon>
        <taxon>Actinomycetota</taxon>
        <taxon>Actinomycetes</taxon>
        <taxon>Glycomycetales</taxon>
        <taxon>Glycomycetaceae</taxon>
        <taxon>Glycomyces</taxon>
    </lineage>
</organism>
<comment type="caution">
    <text evidence="2">The sequence shown here is derived from an EMBL/GenBank/DDBJ whole genome shotgun (WGS) entry which is preliminary data.</text>
</comment>
<gene>
    <name evidence="2" type="ORF">B0I28_109100</name>
</gene>
<accession>A0A2T0UES8</accession>
<evidence type="ECO:0000313" key="2">
    <source>
        <dbReference type="EMBL" id="PRY56451.1"/>
    </source>
</evidence>
<sequence length="160" mass="18224">MPGQLPKEDPARRNKSTSKATLNPDHDVQAPLLPKGRTWDWQTESWWRDIWASPMASEYDDSDKHGLFRLAVLVDDYWTTDNANTRVKLAAEIRQQGALYGITPLDRRRLQWEVARGDEAEQKNRRRTAEQAPPATGDGAPPQPADPRQYLHLVPDAEAM</sequence>
<evidence type="ECO:0008006" key="4">
    <source>
        <dbReference type="Google" id="ProtNLM"/>
    </source>
</evidence>
<dbReference type="Pfam" id="PF25673">
    <property type="entry name" value="Terminase_7"/>
    <property type="match status" value="1"/>
</dbReference>
<feature type="region of interest" description="Disordered" evidence="1">
    <location>
        <begin position="116"/>
        <end position="149"/>
    </location>
</feature>
<evidence type="ECO:0000256" key="1">
    <source>
        <dbReference type="SAM" id="MobiDB-lite"/>
    </source>
</evidence>
<dbReference type="OrthoDB" id="3233083at2"/>
<dbReference type="RefSeq" id="WP_106365878.1">
    <property type="nucleotide sequence ID" value="NZ_PVTJ01000009.1"/>
</dbReference>
<reference evidence="2 3" key="1">
    <citation type="submission" date="2018-03" db="EMBL/GenBank/DDBJ databases">
        <title>Genomic Encyclopedia of Type Strains, Phase III (KMG-III): the genomes of soil and plant-associated and newly described type strains.</title>
        <authorList>
            <person name="Whitman W."/>
        </authorList>
    </citation>
    <scope>NUCLEOTIDE SEQUENCE [LARGE SCALE GENOMIC DNA]</scope>
    <source>
        <strain evidence="2 3">CGMCC 4.7067</strain>
    </source>
</reference>
<feature type="compositionally biased region" description="Basic and acidic residues" evidence="1">
    <location>
        <begin position="116"/>
        <end position="129"/>
    </location>
</feature>
<dbReference type="InterPro" id="IPR057972">
    <property type="entry name" value="Terminase_7"/>
</dbReference>
<evidence type="ECO:0000313" key="3">
    <source>
        <dbReference type="Proteomes" id="UP000238176"/>
    </source>
</evidence>
<feature type="compositionally biased region" description="Basic and acidic residues" evidence="1">
    <location>
        <begin position="1"/>
        <end position="12"/>
    </location>
</feature>
<protein>
    <recommendedName>
        <fullName evidence="4">Terminase small subunit</fullName>
    </recommendedName>
</protein>